<feature type="transmembrane region" description="Helical" evidence="5">
    <location>
        <begin position="20"/>
        <end position="39"/>
    </location>
</feature>
<dbReference type="Pfam" id="PF07690">
    <property type="entry name" value="MFS_1"/>
    <property type="match status" value="1"/>
</dbReference>
<gene>
    <name evidence="7" type="ORF">BSZ39_12550</name>
</gene>
<evidence type="ECO:0000256" key="1">
    <source>
        <dbReference type="ARBA" id="ARBA00004651"/>
    </source>
</evidence>
<evidence type="ECO:0000256" key="3">
    <source>
        <dbReference type="ARBA" id="ARBA00022989"/>
    </source>
</evidence>
<reference evidence="8" key="1">
    <citation type="submission" date="2016-12" db="EMBL/GenBank/DDBJ databases">
        <authorList>
            <person name="Meng X."/>
        </authorList>
    </citation>
    <scope>NUCLEOTIDE SEQUENCE [LARGE SCALE GENOMIC DNA]</scope>
    <source>
        <strain evidence="8">DSM 19116</strain>
    </source>
</reference>
<dbReference type="EMBL" id="MQVR01000136">
    <property type="protein sequence ID" value="OKL52539.1"/>
    <property type="molecule type" value="Genomic_DNA"/>
</dbReference>
<dbReference type="PROSITE" id="PS50850">
    <property type="entry name" value="MFS"/>
    <property type="match status" value="1"/>
</dbReference>
<proteinExistence type="predicted"/>
<dbReference type="Proteomes" id="UP000185628">
    <property type="component" value="Unassembled WGS sequence"/>
</dbReference>
<dbReference type="AlphaFoldDB" id="A0A1Q5PYM2"/>
<evidence type="ECO:0000256" key="5">
    <source>
        <dbReference type="SAM" id="Phobius"/>
    </source>
</evidence>
<feature type="transmembrane region" description="Helical" evidence="5">
    <location>
        <begin position="160"/>
        <end position="180"/>
    </location>
</feature>
<evidence type="ECO:0000313" key="8">
    <source>
        <dbReference type="Proteomes" id="UP000185628"/>
    </source>
</evidence>
<dbReference type="InterPro" id="IPR011701">
    <property type="entry name" value="MFS"/>
</dbReference>
<keyword evidence="4 5" id="KW-0472">Membrane</keyword>
<dbReference type="PANTHER" id="PTHR23546">
    <property type="entry name" value="TRANSPORT PROTEIN"/>
    <property type="match status" value="1"/>
</dbReference>
<feature type="transmembrane region" description="Helical" evidence="5">
    <location>
        <begin position="51"/>
        <end position="73"/>
    </location>
</feature>
<dbReference type="GO" id="GO:0022857">
    <property type="term" value="F:transmembrane transporter activity"/>
    <property type="evidence" value="ECO:0007669"/>
    <property type="project" value="InterPro"/>
</dbReference>
<feature type="transmembrane region" description="Helical" evidence="5">
    <location>
        <begin position="79"/>
        <end position="102"/>
    </location>
</feature>
<sequence length="314" mass="32764">MTRGVLVGPGLVAGVMITRGLAYGGAIAAVFPTAQAYLISRSPTEDDRVKAVGALGAVQGLSAIVGAILGGSLAALGGLLLPISVMPFAVLASAIVLAIYFRPQDPTFLVEQPRSISYRNPNVLPYLITGFALFLSFASIQTVLGFAVQDRFGLDATATAAVSAILMLIMSVTMAITQAWGVRRLGWEANTLLRVGLPLAAVGYLLLVPHTWTTLVLSCLFVGVGVGMAMPGYTAGPTLYLDSDEQGSLAGLINANNGITYAIAPVLSTSLYGLHPDLPFVLTLTFMAVVSIFVHLHPRFRSGTPAESSLAAHH</sequence>
<dbReference type="InterPro" id="IPR020846">
    <property type="entry name" value="MFS_dom"/>
</dbReference>
<evidence type="ECO:0000256" key="2">
    <source>
        <dbReference type="ARBA" id="ARBA00022692"/>
    </source>
</evidence>
<evidence type="ECO:0000259" key="6">
    <source>
        <dbReference type="PROSITE" id="PS50850"/>
    </source>
</evidence>
<comment type="caution">
    <text evidence="7">The sequence shown here is derived from an EMBL/GenBank/DDBJ whole genome shotgun (WGS) entry which is preliminary data.</text>
</comment>
<dbReference type="PANTHER" id="PTHR23546:SF1">
    <property type="entry name" value="MEMBRANE PROTEIN"/>
    <property type="match status" value="1"/>
</dbReference>
<dbReference type="SUPFAM" id="SSF103473">
    <property type="entry name" value="MFS general substrate transporter"/>
    <property type="match status" value="1"/>
</dbReference>
<keyword evidence="2 5" id="KW-0812">Transmembrane</keyword>
<dbReference type="Gene3D" id="1.20.1250.20">
    <property type="entry name" value="MFS general substrate transporter like domains"/>
    <property type="match status" value="1"/>
</dbReference>
<feature type="transmembrane region" description="Helical" evidence="5">
    <location>
        <begin position="123"/>
        <end position="148"/>
    </location>
</feature>
<evidence type="ECO:0000313" key="7">
    <source>
        <dbReference type="EMBL" id="OKL52539.1"/>
    </source>
</evidence>
<comment type="subcellular location">
    <subcellularLocation>
        <location evidence="1">Cell membrane</location>
        <topology evidence="1">Multi-pass membrane protein</topology>
    </subcellularLocation>
</comment>
<organism evidence="7 8">
    <name type="scientific">Bowdeniella nasicola</name>
    <dbReference type="NCBI Taxonomy" id="208480"/>
    <lineage>
        <taxon>Bacteria</taxon>
        <taxon>Bacillati</taxon>
        <taxon>Actinomycetota</taxon>
        <taxon>Actinomycetes</taxon>
        <taxon>Actinomycetales</taxon>
        <taxon>Actinomycetaceae</taxon>
        <taxon>Bowdeniella</taxon>
    </lineage>
</organism>
<name>A0A1Q5PYM2_9ACTO</name>
<dbReference type="InterPro" id="IPR036259">
    <property type="entry name" value="MFS_trans_sf"/>
</dbReference>
<feature type="domain" description="Major facilitator superfamily (MFS) profile" evidence="6">
    <location>
        <begin position="1"/>
        <end position="301"/>
    </location>
</feature>
<accession>A0A1Q5PYM2</accession>
<keyword evidence="3 5" id="KW-1133">Transmembrane helix</keyword>
<dbReference type="GO" id="GO:0005886">
    <property type="term" value="C:plasma membrane"/>
    <property type="evidence" value="ECO:0007669"/>
    <property type="project" value="UniProtKB-SubCell"/>
</dbReference>
<protein>
    <recommendedName>
        <fullName evidence="6">Major facilitator superfamily (MFS) profile domain-containing protein</fullName>
    </recommendedName>
</protein>
<evidence type="ECO:0000256" key="4">
    <source>
        <dbReference type="ARBA" id="ARBA00023136"/>
    </source>
</evidence>
<keyword evidence="8" id="KW-1185">Reference proteome</keyword>
<feature type="transmembrane region" description="Helical" evidence="5">
    <location>
        <begin position="278"/>
        <end position="296"/>
    </location>
</feature>